<gene>
    <name evidence="1" type="ORF">NX02_15770</name>
</gene>
<dbReference type="KEGG" id="ssan:NX02_15770"/>
<dbReference type="PATRIC" id="fig|1123269.5.peg.3082"/>
<dbReference type="HOGENOM" id="CLU_1766847_0_0_5"/>
<name>W0AA65_9SPHN</name>
<dbReference type="STRING" id="1123269.NX02_15770"/>
<evidence type="ECO:0000313" key="2">
    <source>
        <dbReference type="Proteomes" id="UP000018851"/>
    </source>
</evidence>
<dbReference type="RefSeq" id="WP_025293036.1">
    <property type="nucleotide sequence ID" value="NZ_CP006644.1"/>
</dbReference>
<dbReference type="EMBL" id="CP006644">
    <property type="protein sequence ID" value="AHE54834.1"/>
    <property type="molecule type" value="Genomic_DNA"/>
</dbReference>
<protein>
    <submittedName>
        <fullName evidence="1">Uncharacterized protein</fullName>
    </submittedName>
</protein>
<dbReference type="OrthoDB" id="7585044at2"/>
<dbReference type="AlphaFoldDB" id="W0AA65"/>
<evidence type="ECO:0000313" key="1">
    <source>
        <dbReference type="EMBL" id="AHE54834.1"/>
    </source>
</evidence>
<sequence>MTIDRISSGPLGPIDRSGGGAVTPLILGEASARAVAMAVVARIAGELGIARNDTPIGSDPYRLQQIGAAVVGHFPTSPAASAGELQRAIEEIAAAISADMAARADGGTLDRVDRALETYEPTGSADDGVATVAAFLERAAREILAAT</sequence>
<accession>W0AA65</accession>
<proteinExistence type="predicted"/>
<dbReference type="Proteomes" id="UP000018851">
    <property type="component" value="Chromosome"/>
</dbReference>
<organism evidence="1 2">
    <name type="scientific">Sphingomonas sanxanigenens DSM 19645 = NX02</name>
    <dbReference type="NCBI Taxonomy" id="1123269"/>
    <lineage>
        <taxon>Bacteria</taxon>
        <taxon>Pseudomonadati</taxon>
        <taxon>Pseudomonadota</taxon>
        <taxon>Alphaproteobacteria</taxon>
        <taxon>Sphingomonadales</taxon>
        <taxon>Sphingomonadaceae</taxon>
        <taxon>Sphingomonas</taxon>
    </lineage>
</organism>
<reference evidence="1 2" key="1">
    <citation type="submission" date="2013-07" db="EMBL/GenBank/DDBJ databases">
        <title>Completed genome of Sphingomonas sanxanigenens NX02.</title>
        <authorList>
            <person name="Ma T."/>
            <person name="Huang H."/>
            <person name="Wu M."/>
            <person name="Li X."/>
            <person name="Li G."/>
        </authorList>
    </citation>
    <scope>NUCLEOTIDE SEQUENCE [LARGE SCALE GENOMIC DNA]</scope>
    <source>
        <strain evidence="1 2">NX02</strain>
    </source>
</reference>
<keyword evidence="2" id="KW-1185">Reference proteome</keyword>